<feature type="compositionally biased region" description="Polar residues" evidence="7">
    <location>
        <begin position="1"/>
        <end position="15"/>
    </location>
</feature>
<gene>
    <name evidence="9" type="ORF">PISMIDRAFT_94435</name>
</gene>
<dbReference type="InterPro" id="IPR033031">
    <property type="entry name" value="Scc2/Nipped-B"/>
</dbReference>
<name>A0A0C9ZKZ2_9AGAM</name>
<dbReference type="Pfam" id="PF12830">
    <property type="entry name" value="Nipped-B_C"/>
    <property type="match status" value="1"/>
</dbReference>
<evidence type="ECO:0000259" key="8">
    <source>
        <dbReference type="Pfam" id="PF12830"/>
    </source>
</evidence>
<dbReference type="InterPro" id="IPR011989">
    <property type="entry name" value="ARM-like"/>
</dbReference>
<keyword evidence="4 6" id="KW-0539">Nucleus</keyword>
<dbReference type="InterPro" id="IPR016024">
    <property type="entry name" value="ARM-type_fold"/>
</dbReference>
<feature type="region of interest" description="Disordered" evidence="7">
    <location>
        <begin position="1"/>
        <end position="26"/>
    </location>
</feature>
<dbReference type="GO" id="GO:0034087">
    <property type="term" value="P:establishment of mitotic sister chromatid cohesion"/>
    <property type="evidence" value="ECO:0007669"/>
    <property type="project" value="TreeGrafter"/>
</dbReference>
<accession>A0A0C9ZKZ2</accession>
<evidence type="ECO:0000256" key="6">
    <source>
        <dbReference type="RuleBase" id="RU364107"/>
    </source>
</evidence>
<feature type="region of interest" description="Disordered" evidence="7">
    <location>
        <begin position="220"/>
        <end position="362"/>
    </location>
</feature>
<dbReference type="GO" id="GO:0071169">
    <property type="term" value="P:establishment of protein localization to chromatin"/>
    <property type="evidence" value="ECO:0007669"/>
    <property type="project" value="TreeGrafter"/>
</dbReference>
<evidence type="ECO:0000313" key="10">
    <source>
        <dbReference type="Proteomes" id="UP000054018"/>
    </source>
</evidence>
<evidence type="ECO:0000256" key="1">
    <source>
        <dbReference type="ARBA" id="ARBA00004123"/>
    </source>
</evidence>
<dbReference type="GO" id="GO:0140588">
    <property type="term" value="P:chromatin looping"/>
    <property type="evidence" value="ECO:0007669"/>
    <property type="project" value="InterPro"/>
</dbReference>
<feature type="region of interest" description="Disordered" evidence="7">
    <location>
        <begin position="498"/>
        <end position="517"/>
    </location>
</feature>
<dbReference type="HOGENOM" id="CLU_000655_0_0_1"/>
<dbReference type="OrthoDB" id="418242at2759"/>
<dbReference type="Pfam" id="PF12765">
    <property type="entry name" value="Cohesin_HEAT"/>
    <property type="match status" value="1"/>
</dbReference>
<dbReference type="Gene3D" id="1.25.10.10">
    <property type="entry name" value="Leucine-rich Repeat Variant"/>
    <property type="match status" value="1"/>
</dbReference>
<dbReference type="GO" id="GO:1990414">
    <property type="term" value="P:replication-born double-strand break repair via sister chromatid exchange"/>
    <property type="evidence" value="ECO:0007669"/>
    <property type="project" value="TreeGrafter"/>
</dbReference>
<dbReference type="PANTHER" id="PTHR21704:SF18">
    <property type="entry name" value="NIPPED-B-LIKE PROTEIN"/>
    <property type="match status" value="1"/>
</dbReference>
<evidence type="ECO:0000256" key="7">
    <source>
        <dbReference type="SAM" id="MobiDB-lite"/>
    </source>
</evidence>
<proteinExistence type="inferred from homology"/>
<dbReference type="STRING" id="765257.A0A0C9ZKZ2"/>
<keyword evidence="3 6" id="KW-0677">Repeat</keyword>
<keyword evidence="5 6" id="KW-0131">Cell cycle</keyword>
<dbReference type="InterPro" id="IPR024986">
    <property type="entry name" value="Nipped-B_C"/>
</dbReference>
<evidence type="ECO:0000256" key="2">
    <source>
        <dbReference type="ARBA" id="ARBA00009252"/>
    </source>
</evidence>
<sequence length="1900" mass="209370">MNGNQWHSSGQPQDISSRRRVQQHGHAPDTAYLAHGLFATYPAASTIPSAHVARHMSNLSIAEPPPTYMHANQNNPYVAQYHSYHQPASPFAEYSHELAYLSNPSVPASHSAYWQATRDESAKLLSYGPPYSSYVPPTQWGRNAPASSFQAPALANSLLQRFNPTSAYPTPPPPGIRASSSSLAFALGNPNKRVSERVYKPEESGPFVKDFLNRSAQLIESKPIPPAPTMPSKDTLNIDSRSHPLNPPLLPLAEASTTPRKRKSPEDVSTPSPKRIQTYASERSTPGARTVSTTPSKESKTPRHVLAYVNVPPPSWKTPSGKQSGPGEHAGSDYSEDDDEHRHNVQASVKTSARRTGDRDERAPLEKLTTLIEDIFEAEDSVPVDIQSADLPKEFFSPLTSDCNYPQLQHNLIRKLTKYISQLAHPPKRSRRPAREIALNGHGAKLRETLGDIEGSILSRLMKILERSIKEGEELDPFHTSLPLPAEKSLKHLAVDGADGEAHQDTPQVSSHQHLTDSDVRTLAAQLEIARDSVLAAECCIALLSGEGLTKQLYSEELITTCLTTIKNQLTMIVYPFVEGSGMGTSISPQLHCLHRYTHAGTGDLRRLLSELFQALSAALPRVNSLFSADGLIMSDAIIIQAVYIAIGPFFVVESVQEGDTKGKKENAVLSTLGSSAIRGLRLDALSIIRSVFAIHEDQRSWIIEEILTSLIKLSNSHKKAGQFRLRDGRSIRTVSALLLQLVQTSARDVRIAARKIAKARHSHALRRQDSLHDTAQDNIFDEHDTKEIQLYMSGLESATTAAKTIILFLTQRHGITCLSGKGKQTKNSNEAEYRIILDNLISDLLVVLYWPEWPAASLILSVICKFMVASLDDVKTSQQTDTNAAKTIALDHLGVIAARLRTSALRVRQRGGKHPVLPLDEIVSSESIESFEKLLARHEAISSHLLKRSSDDQAYESARELTSALWGHELASALRALQNTLHNRDKGASLRNESTAVFCARLQKALSSLWQDHSSDVFDVGSQEEAARSDLLAEEVGIVQGLMNSFGPILNVVLMALDAPPVFMRTKALRALGQIVTSDSTVLSMANVRRAIESHLLDSSAAVRDAAVELIGRYMIESPEVAGDYYSRIADRIADTGLGVRKRVIKLLKQYYGVTEDMNRRIDISTKLVLRMLDEDDTVRDLAVKTIEELWFQSSALQTSPSKSRLHSTTTQLQDKVALLGKVSVIMGVSAFFKDRQSPLEDVLHKIIANQAAHELSLMHAKYSEICEALIDGLVDASDLPGFTVPSCVRTLYLFATAHPSVLSGSNASTLLPYLKNPTSTDELVISDYLLRVFRISIPHMPKTAVKFGQDLQLVLQPMIVKPSNVGGVVCLQESVACMCGSVQHLTHDFHRLVALLKSCNARLQQAISRQSEAMTPVEIRTLSILIFIVALLGEHCDFDKLRAERTEFASELSSVSEGPTVEHIYSSLLALYAKYTDSGLKGRILQCLGFLFRARPTLMTLDQSAGIMDAIFASPDEESRGRLLRILQDFLVSEAAKHAEQQKGSSQVKNDDGVDMAHLVGNTDDFADSGVSSAVVQRYLTHILNAALSPNPQIQAAAMEILSFTVKQGLAHPLQSIPVIVALETSPVVGTSARASALHATLYSKHMSLLNARFIVSARQSYEYQKTISPNNVQGYRMHPEPTALLQRWYSLVREKRTPRQDFLKALVKSFDIPPSLKSTQSDIDFVRYMAENFATLDYKTQEEVLTVIKHLTSILSTSGMQVIDVVSPSHLLTQLHESQLQSRSDDSTAFMPLDTAGLDVDVMRTSVVIGIVMLLKTYLKTLYGLSEEKCSKFVSGKKSAIGDKLATKRHANPISWDRLPFATMPLILPEDLVKHRTTFLHVWNEDGVAPEPEDALD</sequence>
<evidence type="ECO:0000256" key="4">
    <source>
        <dbReference type="ARBA" id="ARBA00023242"/>
    </source>
</evidence>
<dbReference type="Proteomes" id="UP000054018">
    <property type="component" value="Unassembled WGS sequence"/>
</dbReference>
<dbReference type="InterPro" id="IPR026003">
    <property type="entry name" value="Cohesin_HEAT"/>
</dbReference>
<reference evidence="9 10" key="1">
    <citation type="submission" date="2014-04" db="EMBL/GenBank/DDBJ databases">
        <authorList>
            <consortium name="DOE Joint Genome Institute"/>
            <person name="Kuo A."/>
            <person name="Kohler A."/>
            <person name="Costa M.D."/>
            <person name="Nagy L.G."/>
            <person name="Floudas D."/>
            <person name="Copeland A."/>
            <person name="Barry K.W."/>
            <person name="Cichocki N."/>
            <person name="Veneault-Fourrey C."/>
            <person name="LaButti K."/>
            <person name="Lindquist E.A."/>
            <person name="Lipzen A."/>
            <person name="Lundell T."/>
            <person name="Morin E."/>
            <person name="Murat C."/>
            <person name="Sun H."/>
            <person name="Tunlid A."/>
            <person name="Henrissat B."/>
            <person name="Grigoriev I.V."/>
            <person name="Hibbett D.S."/>
            <person name="Martin F."/>
            <person name="Nordberg H.P."/>
            <person name="Cantor M.N."/>
            <person name="Hua S.X."/>
        </authorList>
    </citation>
    <scope>NUCLEOTIDE SEQUENCE [LARGE SCALE GENOMIC DNA]</scope>
    <source>
        <strain evidence="9 10">441</strain>
    </source>
</reference>
<dbReference type="SUPFAM" id="SSF48371">
    <property type="entry name" value="ARM repeat"/>
    <property type="match status" value="1"/>
</dbReference>
<dbReference type="GO" id="GO:0061775">
    <property type="term" value="F:cohesin loader activity"/>
    <property type="evidence" value="ECO:0007669"/>
    <property type="project" value="InterPro"/>
</dbReference>
<evidence type="ECO:0000256" key="3">
    <source>
        <dbReference type="ARBA" id="ARBA00022737"/>
    </source>
</evidence>
<comment type="similarity">
    <text evidence="2 6">Belongs to the SCC2/Nipped-B family.</text>
</comment>
<dbReference type="GO" id="GO:0090694">
    <property type="term" value="C:Scc2-Scc4 cohesin loading complex"/>
    <property type="evidence" value="ECO:0007669"/>
    <property type="project" value="TreeGrafter"/>
</dbReference>
<feature type="domain" description="Sister chromatid cohesion C-terminal" evidence="8">
    <location>
        <begin position="1574"/>
        <end position="1757"/>
    </location>
</feature>
<dbReference type="GO" id="GO:0003682">
    <property type="term" value="F:chromatin binding"/>
    <property type="evidence" value="ECO:0007669"/>
    <property type="project" value="TreeGrafter"/>
</dbReference>
<keyword evidence="10" id="KW-1185">Reference proteome</keyword>
<comment type="subcellular location">
    <subcellularLocation>
        <location evidence="1 6">Nucleus</location>
    </subcellularLocation>
</comment>
<dbReference type="PANTHER" id="PTHR21704">
    <property type="entry name" value="NIPPED-B-LIKE PROTEIN DELANGIN SCC2-RELATED"/>
    <property type="match status" value="1"/>
</dbReference>
<reference evidence="10" key="2">
    <citation type="submission" date="2015-01" db="EMBL/GenBank/DDBJ databases">
        <title>Evolutionary Origins and Diversification of the Mycorrhizal Mutualists.</title>
        <authorList>
            <consortium name="DOE Joint Genome Institute"/>
            <consortium name="Mycorrhizal Genomics Consortium"/>
            <person name="Kohler A."/>
            <person name="Kuo A."/>
            <person name="Nagy L.G."/>
            <person name="Floudas D."/>
            <person name="Copeland A."/>
            <person name="Barry K.W."/>
            <person name="Cichocki N."/>
            <person name="Veneault-Fourrey C."/>
            <person name="LaButti K."/>
            <person name="Lindquist E.A."/>
            <person name="Lipzen A."/>
            <person name="Lundell T."/>
            <person name="Morin E."/>
            <person name="Murat C."/>
            <person name="Riley R."/>
            <person name="Ohm R."/>
            <person name="Sun H."/>
            <person name="Tunlid A."/>
            <person name="Henrissat B."/>
            <person name="Grigoriev I.V."/>
            <person name="Hibbett D.S."/>
            <person name="Martin F."/>
        </authorList>
    </citation>
    <scope>NUCLEOTIDE SEQUENCE [LARGE SCALE GENOMIC DNA]</scope>
    <source>
        <strain evidence="10">441</strain>
    </source>
</reference>
<organism evidence="9 10">
    <name type="scientific">Pisolithus microcarpus 441</name>
    <dbReference type="NCBI Taxonomy" id="765257"/>
    <lineage>
        <taxon>Eukaryota</taxon>
        <taxon>Fungi</taxon>
        <taxon>Dikarya</taxon>
        <taxon>Basidiomycota</taxon>
        <taxon>Agaricomycotina</taxon>
        <taxon>Agaricomycetes</taxon>
        <taxon>Agaricomycetidae</taxon>
        <taxon>Boletales</taxon>
        <taxon>Sclerodermatineae</taxon>
        <taxon>Pisolithaceae</taxon>
        <taxon>Pisolithus</taxon>
    </lineage>
</organism>
<dbReference type="EMBL" id="KN833700">
    <property type="protein sequence ID" value="KIK26649.1"/>
    <property type="molecule type" value="Genomic_DNA"/>
</dbReference>
<evidence type="ECO:0000313" key="9">
    <source>
        <dbReference type="EMBL" id="KIK26649.1"/>
    </source>
</evidence>
<protein>
    <recommendedName>
        <fullName evidence="6">Sister chromatid cohesion protein</fullName>
    </recommendedName>
</protein>
<dbReference type="CDD" id="cd23958">
    <property type="entry name" value="SCC2"/>
    <property type="match status" value="1"/>
</dbReference>
<evidence type="ECO:0000256" key="5">
    <source>
        <dbReference type="ARBA" id="ARBA00023306"/>
    </source>
</evidence>
<dbReference type="GO" id="GO:0010468">
    <property type="term" value="P:regulation of gene expression"/>
    <property type="evidence" value="ECO:0007669"/>
    <property type="project" value="InterPro"/>
</dbReference>